<proteinExistence type="predicted"/>
<evidence type="ECO:0000313" key="2">
    <source>
        <dbReference type="EMBL" id="CAF4088153.1"/>
    </source>
</evidence>
<accession>A0A819U1U4</accession>
<dbReference type="Proteomes" id="UP000663864">
    <property type="component" value="Unassembled WGS sequence"/>
</dbReference>
<dbReference type="AlphaFoldDB" id="A0A819U1U4"/>
<reference evidence="2" key="1">
    <citation type="submission" date="2021-02" db="EMBL/GenBank/DDBJ databases">
        <authorList>
            <person name="Nowell W R."/>
        </authorList>
    </citation>
    <scope>NUCLEOTIDE SEQUENCE</scope>
</reference>
<comment type="caution">
    <text evidence="2">The sequence shown here is derived from an EMBL/GenBank/DDBJ whole genome shotgun (WGS) entry which is preliminary data.</text>
</comment>
<name>A0A819U1U4_9BILA</name>
<sequence length="137" mass="15142">MVDRNYSGYVPGRGVPPYLLGRAYDESSIDSDGASRISIDTHSTVTTAKDTDSTNTSNILHSLPSFRMSSVCSPSNELTSSESNVFQYKSNSVMSFVHDESRETRFIRSDNQLNLDNICSIDTNYKSVREASIPSNV</sequence>
<evidence type="ECO:0000313" key="1">
    <source>
        <dbReference type="EMBL" id="CAF1431058.1"/>
    </source>
</evidence>
<gene>
    <name evidence="2" type="ORF">JBS370_LOCUS31096</name>
    <name evidence="1" type="ORF">ZHD862_LOCUS34380</name>
</gene>
<protein>
    <submittedName>
        <fullName evidence="2">Uncharacterized protein</fullName>
    </submittedName>
</protein>
<organism evidence="2 3">
    <name type="scientific">Rotaria sordida</name>
    <dbReference type="NCBI Taxonomy" id="392033"/>
    <lineage>
        <taxon>Eukaryota</taxon>
        <taxon>Metazoa</taxon>
        <taxon>Spiralia</taxon>
        <taxon>Gnathifera</taxon>
        <taxon>Rotifera</taxon>
        <taxon>Eurotatoria</taxon>
        <taxon>Bdelloidea</taxon>
        <taxon>Philodinida</taxon>
        <taxon>Philodinidae</taxon>
        <taxon>Rotaria</taxon>
    </lineage>
</organism>
<dbReference type="Proteomes" id="UP000663836">
    <property type="component" value="Unassembled WGS sequence"/>
</dbReference>
<dbReference type="EMBL" id="CAJOBD010007492">
    <property type="protein sequence ID" value="CAF4088153.1"/>
    <property type="molecule type" value="Genomic_DNA"/>
</dbReference>
<evidence type="ECO:0000313" key="3">
    <source>
        <dbReference type="Proteomes" id="UP000663836"/>
    </source>
</evidence>
<dbReference type="EMBL" id="CAJNOT010004405">
    <property type="protein sequence ID" value="CAF1431058.1"/>
    <property type="molecule type" value="Genomic_DNA"/>
</dbReference>